<dbReference type="AlphaFoldDB" id="A0A6J5X2J9"/>
<dbReference type="Proteomes" id="UP000507245">
    <property type="component" value="Unassembled WGS sequence"/>
</dbReference>
<protein>
    <submittedName>
        <fullName evidence="1">Uncharacterized protein</fullName>
    </submittedName>
</protein>
<sequence>MSIKSQKLVAATAVGQDILLGRALIYKYVKCGSSENESEVNRGWQLLNEMVGSYPMLNKGCTAEKGSHIRKCVEIESIGTDALFLSSYESMSVSTLHCPEFRPDSIYIIDHGYIFVLLYSGNGNIAGQSFNCGAGGELLGFCPL</sequence>
<organism evidence="1 2">
    <name type="scientific">Prunus armeniaca</name>
    <name type="common">Apricot</name>
    <name type="synonym">Armeniaca vulgaris</name>
    <dbReference type="NCBI Taxonomy" id="36596"/>
    <lineage>
        <taxon>Eukaryota</taxon>
        <taxon>Viridiplantae</taxon>
        <taxon>Streptophyta</taxon>
        <taxon>Embryophyta</taxon>
        <taxon>Tracheophyta</taxon>
        <taxon>Spermatophyta</taxon>
        <taxon>Magnoliopsida</taxon>
        <taxon>eudicotyledons</taxon>
        <taxon>Gunneridae</taxon>
        <taxon>Pentapetalae</taxon>
        <taxon>rosids</taxon>
        <taxon>fabids</taxon>
        <taxon>Rosales</taxon>
        <taxon>Rosaceae</taxon>
        <taxon>Amygdaloideae</taxon>
        <taxon>Amygdaleae</taxon>
        <taxon>Prunus</taxon>
    </lineage>
</organism>
<keyword evidence="2" id="KW-1185">Reference proteome</keyword>
<reference evidence="2" key="1">
    <citation type="journal article" date="2020" name="Genome Biol.">
        <title>Gamete binning: chromosome-level and haplotype-resolved genome assembly enabled by high-throughput single-cell sequencing of gamete genomes.</title>
        <authorList>
            <person name="Campoy J.A."/>
            <person name="Sun H."/>
            <person name="Goel M."/>
            <person name="Jiao W.-B."/>
            <person name="Folz-Donahue K."/>
            <person name="Wang N."/>
            <person name="Rubio M."/>
            <person name="Liu C."/>
            <person name="Kukat C."/>
            <person name="Ruiz D."/>
            <person name="Huettel B."/>
            <person name="Schneeberger K."/>
        </authorList>
    </citation>
    <scope>NUCLEOTIDE SEQUENCE [LARGE SCALE GENOMIC DNA]</scope>
    <source>
        <strain evidence="2">cv. Rojo Pasion</strain>
    </source>
</reference>
<evidence type="ECO:0000313" key="2">
    <source>
        <dbReference type="Proteomes" id="UP000507245"/>
    </source>
</evidence>
<evidence type="ECO:0000313" key="1">
    <source>
        <dbReference type="EMBL" id="CAB4307001.1"/>
    </source>
</evidence>
<proteinExistence type="predicted"/>
<accession>A0A6J5X2J9</accession>
<name>A0A6J5X2J9_PRUAR</name>
<gene>
    <name evidence="1" type="ORF">ORAREDHAP_LOCUS25380</name>
</gene>
<dbReference type="EMBL" id="CAEKKB010000004">
    <property type="protein sequence ID" value="CAB4307001.1"/>
    <property type="molecule type" value="Genomic_DNA"/>
</dbReference>